<accession>D0LAK6</accession>
<gene>
    <name evidence="3" type="ordered locus">Gbro_2067</name>
</gene>
<proteinExistence type="predicted"/>
<dbReference type="HOGENOM" id="CLU_075826_1_0_11"/>
<dbReference type="eggNOG" id="COG0742">
    <property type="taxonomic scope" value="Bacteria"/>
</dbReference>
<dbReference type="PROSITE" id="PS00092">
    <property type="entry name" value="N6_MTASE"/>
    <property type="match status" value="1"/>
</dbReference>
<dbReference type="InterPro" id="IPR029063">
    <property type="entry name" value="SAM-dependent_MTases_sf"/>
</dbReference>
<dbReference type="Gene3D" id="3.40.50.150">
    <property type="entry name" value="Vaccinia Virus protein VP39"/>
    <property type="match status" value="1"/>
</dbReference>
<dbReference type="SUPFAM" id="SSF53335">
    <property type="entry name" value="S-adenosyl-L-methionine-dependent methyltransferases"/>
    <property type="match status" value="1"/>
</dbReference>
<organism evidence="3 4">
    <name type="scientific">Gordonia bronchialis (strain ATCC 25592 / DSM 43247 / BCRC 13721 / JCM 3198 / KCTC 3076 / NBRC 16047 / NCTC 10667)</name>
    <name type="common">Rhodococcus bronchialis</name>
    <dbReference type="NCBI Taxonomy" id="526226"/>
    <lineage>
        <taxon>Bacteria</taxon>
        <taxon>Bacillati</taxon>
        <taxon>Actinomycetota</taxon>
        <taxon>Actinomycetes</taxon>
        <taxon>Mycobacteriales</taxon>
        <taxon>Gordoniaceae</taxon>
        <taxon>Gordonia</taxon>
    </lineage>
</organism>
<dbReference type="GO" id="GO:0008168">
    <property type="term" value="F:methyltransferase activity"/>
    <property type="evidence" value="ECO:0007669"/>
    <property type="project" value="UniProtKB-KW"/>
</dbReference>
<reference evidence="4" key="1">
    <citation type="submission" date="2009-10" db="EMBL/GenBank/DDBJ databases">
        <title>The complete chromosome of Gordonia bronchialis DSM 43247.</title>
        <authorList>
            <consortium name="US DOE Joint Genome Institute (JGI-PGF)"/>
            <person name="Lucas S."/>
            <person name="Copeland A."/>
            <person name="Lapidus A."/>
            <person name="Glavina del Rio T."/>
            <person name="Dalin E."/>
            <person name="Tice H."/>
            <person name="Bruce D."/>
            <person name="Goodwin L."/>
            <person name="Pitluck S."/>
            <person name="Kyrpides N."/>
            <person name="Mavromatis K."/>
            <person name="Ivanova N."/>
            <person name="Ovchinnikova G."/>
            <person name="Saunders E."/>
            <person name="Brettin T."/>
            <person name="Detter J.C."/>
            <person name="Han C."/>
            <person name="Larimer F."/>
            <person name="Land M."/>
            <person name="Hauser L."/>
            <person name="Markowitz V."/>
            <person name="Cheng J.-F."/>
            <person name="Hugenholtz P."/>
            <person name="Woyke T."/>
            <person name="Wu D."/>
            <person name="Jando M."/>
            <person name="Schneider S."/>
            <person name="Goeker M."/>
            <person name="Klenk H.-P."/>
            <person name="Eisen J.A."/>
        </authorList>
    </citation>
    <scope>NUCLEOTIDE SEQUENCE [LARGE SCALE GENOMIC DNA]</scope>
    <source>
        <strain evidence="4">ATCC 25592 / DSM 43247 / BCRC 13721 / JCM 3198 / KCTC 3076 / NBRC 16047 / NCTC 10667</strain>
    </source>
</reference>
<dbReference type="PANTHER" id="PTHR43542">
    <property type="entry name" value="METHYLTRANSFERASE"/>
    <property type="match status" value="1"/>
</dbReference>
<dbReference type="KEGG" id="gbr:Gbro_2067"/>
<dbReference type="AlphaFoldDB" id="D0LAK6"/>
<keyword evidence="4" id="KW-1185">Reference proteome</keyword>
<dbReference type="PANTHER" id="PTHR43542:SF1">
    <property type="entry name" value="METHYLTRANSFERASE"/>
    <property type="match status" value="1"/>
</dbReference>
<dbReference type="STRING" id="526226.Gbro_2067"/>
<dbReference type="GO" id="GO:0003676">
    <property type="term" value="F:nucleic acid binding"/>
    <property type="evidence" value="ECO:0007669"/>
    <property type="project" value="InterPro"/>
</dbReference>
<dbReference type="GO" id="GO:0031167">
    <property type="term" value="P:rRNA methylation"/>
    <property type="evidence" value="ECO:0007669"/>
    <property type="project" value="InterPro"/>
</dbReference>
<dbReference type="Pfam" id="PF03602">
    <property type="entry name" value="Cons_hypoth95"/>
    <property type="match status" value="1"/>
</dbReference>
<sequence>MGGMTRIIAGRLRGRRLRVPDEGTRPTSDRVRESVFNMLVHRCDLAGARVLDVYAGSGALGLEALSRGASEATFVDSARKATSAILANAHQCGVAAEVSVITRPAAAYLAGPPEPRFDLVFADPPYALGPESVNADLIALRPWLASEAIVVLERSARGPDIDWPPAYEVIIDKNYGDTRVEVARHVG</sequence>
<dbReference type="InterPro" id="IPR004398">
    <property type="entry name" value="RNA_MeTrfase_RsmD"/>
</dbReference>
<dbReference type="Proteomes" id="UP000001219">
    <property type="component" value="Chromosome"/>
</dbReference>
<evidence type="ECO:0000256" key="2">
    <source>
        <dbReference type="ARBA" id="ARBA00022679"/>
    </source>
</evidence>
<evidence type="ECO:0000313" key="4">
    <source>
        <dbReference type="Proteomes" id="UP000001219"/>
    </source>
</evidence>
<evidence type="ECO:0000256" key="1">
    <source>
        <dbReference type="ARBA" id="ARBA00022603"/>
    </source>
</evidence>
<dbReference type="PIRSF" id="PIRSF004553">
    <property type="entry name" value="CHP00095"/>
    <property type="match status" value="1"/>
</dbReference>
<reference evidence="3 4" key="2">
    <citation type="journal article" date="2010" name="Stand. Genomic Sci.">
        <title>Complete genome sequence of Gordonia bronchialis type strain (3410).</title>
        <authorList>
            <person name="Ivanova N."/>
            <person name="Sikorski J."/>
            <person name="Jando M."/>
            <person name="Lapidus A."/>
            <person name="Nolan M."/>
            <person name="Lucas S."/>
            <person name="Del Rio T.G."/>
            <person name="Tice H."/>
            <person name="Copeland A."/>
            <person name="Cheng J.F."/>
            <person name="Chen F."/>
            <person name="Bruce D."/>
            <person name="Goodwin L."/>
            <person name="Pitluck S."/>
            <person name="Mavromatis K."/>
            <person name="Ovchinnikova G."/>
            <person name="Pati A."/>
            <person name="Chen A."/>
            <person name="Palaniappan K."/>
            <person name="Land M."/>
            <person name="Hauser L."/>
            <person name="Chang Y.J."/>
            <person name="Jeffries C.D."/>
            <person name="Chain P."/>
            <person name="Saunders E."/>
            <person name="Han C."/>
            <person name="Detter J.C."/>
            <person name="Brettin T."/>
            <person name="Rohde M."/>
            <person name="Goker M."/>
            <person name="Bristow J."/>
            <person name="Eisen J.A."/>
            <person name="Markowitz V."/>
            <person name="Hugenholtz P."/>
            <person name="Klenk H.P."/>
            <person name="Kyrpides N.C."/>
        </authorList>
    </citation>
    <scope>NUCLEOTIDE SEQUENCE [LARGE SCALE GENOMIC DNA]</scope>
    <source>
        <strain evidence="4">ATCC 25592 / DSM 43247 / BCRC 13721 / JCM 3198 / KCTC 3076 / NBRC 16047 / NCTC 10667</strain>
    </source>
</reference>
<keyword evidence="1 3" id="KW-0489">Methyltransferase</keyword>
<dbReference type="InterPro" id="IPR002052">
    <property type="entry name" value="DNA_methylase_N6_adenine_CS"/>
</dbReference>
<dbReference type="CDD" id="cd02440">
    <property type="entry name" value="AdoMet_MTases"/>
    <property type="match status" value="1"/>
</dbReference>
<protein>
    <submittedName>
        <fullName evidence="3">Methyltransferase</fullName>
    </submittedName>
</protein>
<keyword evidence="2" id="KW-0808">Transferase</keyword>
<dbReference type="NCBIfam" id="TIGR00095">
    <property type="entry name" value="16S rRNA (guanine(966)-N(2))-methyltransferase RsmD"/>
    <property type="match status" value="1"/>
</dbReference>
<name>D0LAK6_GORB4</name>
<evidence type="ECO:0000313" key="3">
    <source>
        <dbReference type="EMBL" id="ACY21319.1"/>
    </source>
</evidence>
<dbReference type="EMBL" id="CP001802">
    <property type="protein sequence ID" value="ACY21319.1"/>
    <property type="molecule type" value="Genomic_DNA"/>
</dbReference>